<sequence>MTNPSASEPINVEETIKSGEESIESAEETIKSGEELLATGQTESLIAQAEETIERARALGRPDIVAQAQAVIANLTEKHNTLVENRADLVEKNQVLIDAVDDLKAAKKNYDEVRSNIDRSAAES</sequence>
<keyword evidence="1" id="KW-0175">Coiled coil</keyword>
<evidence type="ECO:0000256" key="1">
    <source>
        <dbReference type="SAM" id="Coils"/>
    </source>
</evidence>
<reference evidence="2 3" key="1">
    <citation type="submission" date="2018-02" db="EMBL/GenBank/DDBJ databases">
        <title>8 Nocardia nova and 1 Nocardia cyriacigeorgica strain used for evolution to TMP-SMX.</title>
        <authorList>
            <person name="Mehta H."/>
            <person name="Weng J."/>
            <person name="Shamoo Y."/>
        </authorList>
    </citation>
    <scope>NUCLEOTIDE SEQUENCE [LARGE SCALE GENOMIC DNA]</scope>
    <source>
        <strain evidence="2 3">ATCC 33727</strain>
    </source>
</reference>
<dbReference type="RefSeq" id="WP_063026390.1">
    <property type="nucleotide sequence ID" value="NZ_PYHS01000009.1"/>
</dbReference>
<dbReference type="Proteomes" id="UP000241647">
    <property type="component" value="Unassembled WGS sequence"/>
</dbReference>
<gene>
    <name evidence="2" type="ORF">C8259_18600</name>
</gene>
<feature type="coiled-coil region" evidence="1">
    <location>
        <begin position="65"/>
        <end position="123"/>
    </location>
</feature>
<evidence type="ECO:0000313" key="3">
    <source>
        <dbReference type="Proteomes" id="UP000241647"/>
    </source>
</evidence>
<dbReference type="AlphaFoldDB" id="A0A2T2Z1D9"/>
<protein>
    <submittedName>
        <fullName evidence="2">Uncharacterized protein</fullName>
    </submittedName>
</protein>
<name>A0A2T2Z1D9_9NOCA</name>
<evidence type="ECO:0000313" key="2">
    <source>
        <dbReference type="EMBL" id="PSR61563.1"/>
    </source>
</evidence>
<organism evidence="2 3">
    <name type="scientific">Nocardia nova</name>
    <dbReference type="NCBI Taxonomy" id="37330"/>
    <lineage>
        <taxon>Bacteria</taxon>
        <taxon>Bacillati</taxon>
        <taxon>Actinomycetota</taxon>
        <taxon>Actinomycetes</taxon>
        <taxon>Mycobacteriales</taxon>
        <taxon>Nocardiaceae</taxon>
        <taxon>Nocardia</taxon>
    </lineage>
</organism>
<proteinExistence type="predicted"/>
<accession>A0A2T2Z1D9</accession>
<comment type="caution">
    <text evidence="2">The sequence shown here is derived from an EMBL/GenBank/DDBJ whole genome shotgun (WGS) entry which is preliminary data.</text>
</comment>
<dbReference type="EMBL" id="PYHS01000009">
    <property type="protein sequence ID" value="PSR61563.1"/>
    <property type="molecule type" value="Genomic_DNA"/>
</dbReference>